<dbReference type="PROSITE" id="PS51077">
    <property type="entry name" value="HTH_ICLR"/>
    <property type="match status" value="1"/>
</dbReference>
<organism evidence="7 8">
    <name type="scientific">Streptomyces sioyaensis</name>
    <dbReference type="NCBI Taxonomy" id="67364"/>
    <lineage>
        <taxon>Bacteria</taxon>
        <taxon>Bacillati</taxon>
        <taxon>Actinomycetota</taxon>
        <taxon>Actinomycetes</taxon>
        <taxon>Kitasatosporales</taxon>
        <taxon>Streptomycetaceae</taxon>
        <taxon>Streptomyces</taxon>
    </lineage>
</organism>
<dbReference type="InterPro" id="IPR029016">
    <property type="entry name" value="GAF-like_dom_sf"/>
</dbReference>
<dbReference type="GeneID" id="95777782"/>
<dbReference type="PANTHER" id="PTHR30136">
    <property type="entry name" value="HELIX-TURN-HELIX TRANSCRIPTIONAL REGULATOR, ICLR FAMILY"/>
    <property type="match status" value="1"/>
</dbReference>
<gene>
    <name evidence="7" type="ORF">EST54_07160</name>
</gene>
<dbReference type="SUPFAM" id="SSF46785">
    <property type="entry name" value="Winged helix' DNA-binding domain"/>
    <property type="match status" value="1"/>
</dbReference>
<evidence type="ECO:0000256" key="4">
    <source>
        <dbReference type="SAM" id="MobiDB-lite"/>
    </source>
</evidence>
<keyword evidence="2" id="KW-0238">DNA-binding</keyword>
<evidence type="ECO:0000256" key="3">
    <source>
        <dbReference type="ARBA" id="ARBA00023163"/>
    </source>
</evidence>
<dbReference type="InterPro" id="IPR036388">
    <property type="entry name" value="WH-like_DNA-bd_sf"/>
</dbReference>
<evidence type="ECO:0000259" key="6">
    <source>
        <dbReference type="PROSITE" id="PS51078"/>
    </source>
</evidence>
<dbReference type="InterPro" id="IPR036390">
    <property type="entry name" value="WH_DNA-bd_sf"/>
</dbReference>
<dbReference type="Gene3D" id="3.30.450.40">
    <property type="match status" value="1"/>
</dbReference>
<dbReference type="GO" id="GO:0003700">
    <property type="term" value="F:DNA-binding transcription factor activity"/>
    <property type="evidence" value="ECO:0007669"/>
    <property type="project" value="TreeGrafter"/>
</dbReference>
<dbReference type="Pfam" id="PF01614">
    <property type="entry name" value="IclR_C"/>
    <property type="match status" value="1"/>
</dbReference>
<dbReference type="EMBL" id="SDIF01000013">
    <property type="protein sequence ID" value="RXS68991.1"/>
    <property type="molecule type" value="Genomic_DNA"/>
</dbReference>
<dbReference type="GO" id="GO:0003677">
    <property type="term" value="F:DNA binding"/>
    <property type="evidence" value="ECO:0007669"/>
    <property type="project" value="UniProtKB-KW"/>
</dbReference>
<proteinExistence type="predicted"/>
<dbReference type="AlphaFoldDB" id="A0A4Q1R6R2"/>
<sequence length="272" mass="28502">MSKAVTPESGRASGGGGAGERAAGALDRGLAILTHVARHRGISTADIAQALGLTRSTAYRLVDRLQEQGWLAQAPATARWQLGPAAVRLASAAVASTTLRDAAAPALRKLGELTQETVSLGVPNGLTMVFVHRERGTRPATVTAELGAARPLHSTSLGRAYLAALPQQKLEDTLIELVRDPLSPVTAATVSDLHAEIERTRERGWSQDLRDFDESSCCCGAAVHDHTGMPVACISVAGVAERMGPLIPAYGPLVAEVCRELSYDLGYLPAAS</sequence>
<dbReference type="InterPro" id="IPR014757">
    <property type="entry name" value="Tscrpt_reg_IclR_C"/>
</dbReference>
<feature type="domain" description="IclR-ED" evidence="6">
    <location>
        <begin position="85"/>
        <end position="267"/>
    </location>
</feature>
<dbReference type="RefSeq" id="WP_129246189.1">
    <property type="nucleotide sequence ID" value="NZ_CBDRGM010000018.1"/>
</dbReference>
<dbReference type="PANTHER" id="PTHR30136:SF24">
    <property type="entry name" value="HTH-TYPE TRANSCRIPTIONAL REPRESSOR ALLR"/>
    <property type="match status" value="1"/>
</dbReference>
<dbReference type="GO" id="GO:0045892">
    <property type="term" value="P:negative regulation of DNA-templated transcription"/>
    <property type="evidence" value="ECO:0007669"/>
    <property type="project" value="TreeGrafter"/>
</dbReference>
<evidence type="ECO:0000259" key="5">
    <source>
        <dbReference type="PROSITE" id="PS51077"/>
    </source>
</evidence>
<keyword evidence="3" id="KW-0804">Transcription</keyword>
<reference evidence="7 8" key="1">
    <citation type="submission" date="2019-01" db="EMBL/GenBank/DDBJ databases">
        <title>Draft genome sequences of the type strain Streptomyces sioyaensis DSM 40032 and its novel strain, TM32, a thermotolerant antibiotics-producing actinobacterium.</title>
        <authorList>
            <person name="Nakaew N."/>
            <person name="Lumyong S."/>
            <person name="Sloan W.T."/>
            <person name="Sungthong R."/>
        </authorList>
    </citation>
    <scope>NUCLEOTIDE SEQUENCE [LARGE SCALE GENOMIC DNA]</scope>
    <source>
        <strain evidence="7 8">DSM 40032</strain>
    </source>
</reference>
<name>A0A4Q1R6R2_9ACTN</name>
<accession>A0A4Q1R6R2</accession>
<keyword evidence="1" id="KW-0805">Transcription regulation</keyword>
<dbReference type="Pfam" id="PF09339">
    <property type="entry name" value="HTH_IclR"/>
    <property type="match status" value="1"/>
</dbReference>
<dbReference type="InterPro" id="IPR050707">
    <property type="entry name" value="HTH_MetabolicPath_Reg"/>
</dbReference>
<dbReference type="Proteomes" id="UP000289482">
    <property type="component" value="Unassembled WGS sequence"/>
</dbReference>
<dbReference type="SMART" id="SM00346">
    <property type="entry name" value="HTH_ICLR"/>
    <property type="match status" value="1"/>
</dbReference>
<evidence type="ECO:0000313" key="7">
    <source>
        <dbReference type="EMBL" id="RXS68991.1"/>
    </source>
</evidence>
<dbReference type="Gene3D" id="1.10.10.10">
    <property type="entry name" value="Winged helix-like DNA-binding domain superfamily/Winged helix DNA-binding domain"/>
    <property type="match status" value="1"/>
</dbReference>
<dbReference type="InterPro" id="IPR005471">
    <property type="entry name" value="Tscrpt_reg_IclR_N"/>
</dbReference>
<feature type="region of interest" description="Disordered" evidence="4">
    <location>
        <begin position="1"/>
        <end position="20"/>
    </location>
</feature>
<comment type="caution">
    <text evidence="7">The sequence shown here is derived from an EMBL/GenBank/DDBJ whole genome shotgun (WGS) entry which is preliminary data.</text>
</comment>
<feature type="domain" description="HTH iclR-type" evidence="5">
    <location>
        <begin position="23"/>
        <end position="84"/>
    </location>
</feature>
<evidence type="ECO:0000256" key="2">
    <source>
        <dbReference type="ARBA" id="ARBA00023125"/>
    </source>
</evidence>
<evidence type="ECO:0000313" key="8">
    <source>
        <dbReference type="Proteomes" id="UP000289482"/>
    </source>
</evidence>
<keyword evidence="8" id="KW-1185">Reference proteome</keyword>
<dbReference type="PROSITE" id="PS51078">
    <property type="entry name" value="ICLR_ED"/>
    <property type="match status" value="1"/>
</dbReference>
<protein>
    <submittedName>
        <fullName evidence="7">IclR family transcriptional regulator</fullName>
    </submittedName>
</protein>
<evidence type="ECO:0000256" key="1">
    <source>
        <dbReference type="ARBA" id="ARBA00023015"/>
    </source>
</evidence>
<dbReference type="SUPFAM" id="SSF55781">
    <property type="entry name" value="GAF domain-like"/>
    <property type="match status" value="1"/>
</dbReference>